<dbReference type="InterPro" id="IPR000905">
    <property type="entry name" value="Gcp-like_dom"/>
</dbReference>
<dbReference type="PANTHER" id="PTHR11735">
    <property type="entry name" value="TRNA N6-ADENOSINE THREONYLCARBAMOYLTRANSFERASE"/>
    <property type="match status" value="1"/>
</dbReference>
<proteinExistence type="predicted"/>
<keyword evidence="3" id="KW-1185">Reference proteome</keyword>
<dbReference type="EMBL" id="FNBW01000006">
    <property type="protein sequence ID" value="SDF74903.1"/>
    <property type="molecule type" value="Genomic_DNA"/>
</dbReference>
<dbReference type="Pfam" id="PF00814">
    <property type="entry name" value="TsaD"/>
    <property type="match status" value="1"/>
</dbReference>
<comment type="caution">
    <text evidence="2">The sequence shown here is derived from an EMBL/GenBank/DDBJ whole genome shotgun (WGS) entry which is preliminary data.</text>
</comment>
<dbReference type="Gene3D" id="3.30.420.40">
    <property type="match status" value="2"/>
</dbReference>
<accession>A0A8G2EYP9</accession>
<dbReference type="GO" id="GO:0002949">
    <property type="term" value="P:tRNA threonylcarbamoyladenosine modification"/>
    <property type="evidence" value="ECO:0007669"/>
    <property type="project" value="InterPro"/>
</dbReference>
<organism evidence="2 3">
    <name type="scientific">Thalassobaculum litoreum DSM 18839</name>
    <dbReference type="NCBI Taxonomy" id="1123362"/>
    <lineage>
        <taxon>Bacteria</taxon>
        <taxon>Pseudomonadati</taxon>
        <taxon>Pseudomonadota</taxon>
        <taxon>Alphaproteobacteria</taxon>
        <taxon>Rhodospirillales</taxon>
        <taxon>Thalassobaculaceae</taxon>
        <taxon>Thalassobaculum</taxon>
    </lineage>
</organism>
<reference evidence="2 3" key="1">
    <citation type="submission" date="2016-10" db="EMBL/GenBank/DDBJ databases">
        <authorList>
            <person name="Varghese N."/>
            <person name="Submissions S."/>
        </authorList>
    </citation>
    <scope>NUCLEOTIDE SEQUENCE [LARGE SCALE GENOMIC DNA]</scope>
    <source>
        <strain evidence="2 3">DSM 18839</strain>
    </source>
</reference>
<sequence length="220" mass="21981">MSRLLALDCSAAACSAAVAENGETRAFELLRLTRGHSEVVVPMVERVLAEAGRTAGEIDVVAATIGPGSFTGLRIGLAAARGLALAVGARTVPVTSLEALAHAAGPSDTPLLAALDSKRGDLFCQWFDARGRAVDEPAVRTAAEAVALAPGAVFRVAGDAVEAVLSATTAAGHSALVVEGCDVPDARSVAAVAAERAAAGGEGPLRPLYLKAPAVTPPAS</sequence>
<dbReference type="SUPFAM" id="SSF53067">
    <property type="entry name" value="Actin-like ATPase domain"/>
    <property type="match status" value="1"/>
</dbReference>
<dbReference type="NCBIfam" id="TIGR03725">
    <property type="entry name" value="T6A_YeaZ"/>
    <property type="match status" value="1"/>
</dbReference>
<dbReference type="InterPro" id="IPR043129">
    <property type="entry name" value="ATPase_NBD"/>
</dbReference>
<evidence type="ECO:0000259" key="1">
    <source>
        <dbReference type="Pfam" id="PF00814"/>
    </source>
</evidence>
<evidence type="ECO:0000313" key="2">
    <source>
        <dbReference type="EMBL" id="SDF74903.1"/>
    </source>
</evidence>
<dbReference type="AlphaFoldDB" id="A0A8G2EYP9"/>
<dbReference type="InterPro" id="IPR022496">
    <property type="entry name" value="T6A_TsaB"/>
</dbReference>
<dbReference type="Proteomes" id="UP000198615">
    <property type="component" value="Unassembled WGS sequence"/>
</dbReference>
<dbReference type="GO" id="GO:0005829">
    <property type="term" value="C:cytosol"/>
    <property type="evidence" value="ECO:0007669"/>
    <property type="project" value="TreeGrafter"/>
</dbReference>
<evidence type="ECO:0000313" key="3">
    <source>
        <dbReference type="Proteomes" id="UP000198615"/>
    </source>
</evidence>
<protein>
    <submittedName>
        <fullName evidence="2">tRNA threonylcarbamoyladenosine biosynthesis protein TsaB</fullName>
    </submittedName>
</protein>
<gene>
    <name evidence="2" type="ORF">SAMN05660686_02180</name>
</gene>
<feature type="domain" description="Gcp-like" evidence="1">
    <location>
        <begin position="33"/>
        <end position="133"/>
    </location>
</feature>
<name>A0A8G2EYP9_9PROT</name>
<dbReference type="RefSeq" id="WP_175474182.1">
    <property type="nucleotide sequence ID" value="NZ_FNBW01000006.1"/>
</dbReference>
<dbReference type="PANTHER" id="PTHR11735:SF11">
    <property type="entry name" value="TRNA THREONYLCARBAMOYLADENOSINE BIOSYNTHESIS PROTEIN TSAB"/>
    <property type="match status" value="1"/>
</dbReference>